<dbReference type="OMA" id="MIRIAFD"/>
<evidence type="ECO:0000313" key="2">
    <source>
        <dbReference type="EMBL" id="PHT70219.1"/>
    </source>
</evidence>
<proteinExistence type="predicted"/>
<dbReference type="AlphaFoldDB" id="A0A2G2YKG7"/>
<gene>
    <name evidence="2" type="ORF">T459_25323</name>
</gene>
<evidence type="ECO:0000313" key="3">
    <source>
        <dbReference type="Proteomes" id="UP000222542"/>
    </source>
</evidence>
<dbReference type="Pfam" id="PF03101">
    <property type="entry name" value="FAR1"/>
    <property type="match status" value="1"/>
</dbReference>
<organism evidence="2 3">
    <name type="scientific">Capsicum annuum</name>
    <name type="common">Capsicum pepper</name>
    <dbReference type="NCBI Taxonomy" id="4072"/>
    <lineage>
        <taxon>Eukaryota</taxon>
        <taxon>Viridiplantae</taxon>
        <taxon>Streptophyta</taxon>
        <taxon>Embryophyta</taxon>
        <taxon>Tracheophyta</taxon>
        <taxon>Spermatophyta</taxon>
        <taxon>Magnoliopsida</taxon>
        <taxon>eudicotyledons</taxon>
        <taxon>Gunneridae</taxon>
        <taxon>Pentapetalae</taxon>
        <taxon>asterids</taxon>
        <taxon>lamiids</taxon>
        <taxon>Solanales</taxon>
        <taxon>Solanaceae</taxon>
        <taxon>Solanoideae</taxon>
        <taxon>Capsiceae</taxon>
        <taxon>Capsicum</taxon>
    </lineage>
</organism>
<accession>A0A2G2YKG7</accession>
<name>A0A2G2YKG7_CAPAN</name>
<dbReference type="PANTHER" id="PTHR47718:SF17">
    <property type="entry name" value="PROTEIN FAR1-RELATED SEQUENCE 5-LIKE"/>
    <property type="match status" value="1"/>
</dbReference>
<keyword evidence="3" id="KW-1185">Reference proteome</keyword>
<reference evidence="2 3" key="1">
    <citation type="journal article" date="2014" name="Nat. Genet.">
        <title>Genome sequence of the hot pepper provides insights into the evolution of pungency in Capsicum species.</title>
        <authorList>
            <person name="Kim S."/>
            <person name="Park M."/>
            <person name="Yeom S.I."/>
            <person name="Kim Y.M."/>
            <person name="Lee J.M."/>
            <person name="Lee H.A."/>
            <person name="Seo E."/>
            <person name="Choi J."/>
            <person name="Cheong K."/>
            <person name="Kim K.T."/>
            <person name="Jung K."/>
            <person name="Lee G.W."/>
            <person name="Oh S.K."/>
            <person name="Bae C."/>
            <person name="Kim S.B."/>
            <person name="Lee H.Y."/>
            <person name="Kim S.Y."/>
            <person name="Kim M.S."/>
            <person name="Kang B.C."/>
            <person name="Jo Y.D."/>
            <person name="Yang H.B."/>
            <person name="Jeong H.J."/>
            <person name="Kang W.H."/>
            <person name="Kwon J.K."/>
            <person name="Shin C."/>
            <person name="Lim J.Y."/>
            <person name="Park J.H."/>
            <person name="Huh J.H."/>
            <person name="Kim J.S."/>
            <person name="Kim B.D."/>
            <person name="Cohen O."/>
            <person name="Paran I."/>
            <person name="Suh M.C."/>
            <person name="Lee S.B."/>
            <person name="Kim Y.K."/>
            <person name="Shin Y."/>
            <person name="Noh S.J."/>
            <person name="Park J."/>
            <person name="Seo Y.S."/>
            <person name="Kwon S.Y."/>
            <person name="Kim H.A."/>
            <person name="Park J.M."/>
            <person name="Kim H.J."/>
            <person name="Choi S.B."/>
            <person name="Bosland P.W."/>
            <person name="Reeves G."/>
            <person name="Jo S.H."/>
            <person name="Lee B.W."/>
            <person name="Cho H.T."/>
            <person name="Choi H.S."/>
            <person name="Lee M.S."/>
            <person name="Yu Y."/>
            <person name="Do Choi Y."/>
            <person name="Park B.S."/>
            <person name="van Deynze A."/>
            <person name="Ashrafi H."/>
            <person name="Hill T."/>
            <person name="Kim W.T."/>
            <person name="Pai H.S."/>
            <person name="Ahn H.K."/>
            <person name="Yeam I."/>
            <person name="Giovannoni J.J."/>
            <person name="Rose J.K."/>
            <person name="Sorensen I."/>
            <person name="Lee S.J."/>
            <person name="Kim R.W."/>
            <person name="Choi I.Y."/>
            <person name="Choi B.S."/>
            <person name="Lim J.S."/>
            <person name="Lee Y.H."/>
            <person name="Choi D."/>
        </authorList>
    </citation>
    <scope>NUCLEOTIDE SEQUENCE [LARGE SCALE GENOMIC DNA]</scope>
    <source>
        <strain evidence="3">cv. CM334</strain>
    </source>
</reference>
<evidence type="ECO:0000259" key="1">
    <source>
        <dbReference type="Pfam" id="PF03101"/>
    </source>
</evidence>
<reference evidence="2 3" key="2">
    <citation type="journal article" date="2017" name="Genome Biol.">
        <title>New reference genome sequences of hot pepper reveal the massive evolution of plant disease-resistance genes by retroduplication.</title>
        <authorList>
            <person name="Kim S."/>
            <person name="Park J."/>
            <person name="Yeom S.I."/>
            <person name="Kim Y.M."/>
            <person name="Seo E."/>
            <person name="Kim K.T."/>
            <person name="Kim M.S."/>
            <person name="Lee J.M."/>
            <person name="Cheong K."/>
            <person name="Shin H.S."/>
            <person name="Kim S.B."/>
            <person name="Han K."/>
            <person name="Lee J."/>
            <person name="Park M."/>
            <person name="Lee H.A."/>
            <person name="Lee H.Y."/>
            <person name="Lee Y."/>
            <person name="Oh S."/>
            <person name="Lee J.H."/>
            <person name="Choi E."/>
            <person name="Choi E."/>
            <person name="Lee S.E."/>
            <person name="Jeon J."/>
            <person name="Kim H."/>
            <person name="Choi G."/>
            <person name="Song H."/>
            <person name="Lee J."/>
            <person name="Lee S.C."/>
            <person name="Kwon J.K."/>
            <person name="Lee H.Y."/>
            <person name="Koo N."/>
            <person name="Hong Y."/>
            <person name="Kim R.W."/>
            <person name="Kang W.H."/>
            <person name="Huh J.H."/>
            <person name="Kang B.C."/>
            <person name="Yang T.J."/>
            <person name="Lee Y.H."/>
            <person name="Bennetzen J.L."/>
            <person name="Choi D."/>
        </authorList>
    </citation>
    <scope>NUCLEOTIDE SEQUENCE [LARGE SCALE GENOMIC DNA]</scope>
    <source>
        <strain evidence="3">cv. CM334</strain>
    </source>
</reference>
<dbReference type="InterPro" id="IPR004330">
    <property type="entry name" value="FAR1_DNA_bnd_dom"/>
</dbReference>
<dbReference type="Proteomes" id="UP000222542">
    <property type="component" value="Unassembled WGS sequence"/>
</dbReference>
<protein>
    <recommendedName>
        <fullName evidence="1">FAR1 domain-containing protein</fullName>
    </recommendedName>
</protein>
<dbReference type="STRING" id="4072.A0A2G2YKG7"/>
<dbReference type="PANTHER" id="PTHR47718">
    <property type="entry name" value="OS01G0519700 PROTEIN"/>
    <property type="match status" value="1"/>
</dbReference>
<sequence length="240" mass="27787">MEDAHVDKGKDSSAQEDFNVNEHNICNTSKNFIFEIGMKFNSEEESYNAYNSYAVAKGFSVQNGGNTNNVKGETTRRLFLCSCEGQSDKLFPFQERKRQRLEYRCGCMVHIKFKISNEIWKVCEFNDVHSYPMIEDNLKHFIHSNRRLTNATKNILGSMIDASIRTKKVVRYIQYEAGGVENVGFIEQDAHNFVQAHKRNMISSGDAQTLINYFMHLQSEDSNLFYSFQVDEDGRLCNFF</sequence>
<dbReference type="Gramene" id="PHT70219">
    <property type="protein sequence ID" value="PHT70219"/>
    <property type="gene ID" value="T459_25323"/>
</dbReference>
<dbReference type="EMBL" id="AYRZ02000010">
    <property type="protein sequence ID" value="PHT70219.1"/>
    <property type="molecule type" value="Genomic_DNA"/>
</dbReference>
<comment type="caution">
    <text evidence="2">The sequence shown here is derived from an EMBL/GenBank/DDBJ whole genome shotgun (WGS) entry which is preliminary data.</text>
</comment>
<feature type="domain" description="FAR1" evidence="1">
    <location>
        <begin position="50"/>
        <end position="133"/>
    </location>
</feature>